<keyword evidence="2 4" id="KW-0732">Signal</keyword>
<feature type="signal peptide" evidence="4">
    <location>
        <begin position="1"/>
        <end position="25"/>
    </location>
</feature>
<dbReference type="SUPFAM" id="SSF52058">
    <property type="entry name" value="L domain-like"/>
    <property type="match status" value="1"/>
</dbReference>
<gene>
    <name evidence="5" type="ORF">DAPPUDRAFT_103482</name>
</gene>
<keyword evidence="6" id="KW-1185">Reference proteome</keyword>
<dbReference type="PhylomeDB" id="E9GJE6"/>
<keyword evidence="3" id="KW-0677">Repeat</keyword>
<protein>
    <recommendedName>
        <fullName evidence="7">LRRCT domain-containing protein</fullName>
    </recommendedName>
</protein>
<evidence type="ECO:0000256" key="1">
    <source>
        <dbReference type="ARBA" id="ARBA00022614"/>
    </source>
</evidence>
<dbReference type="PANTHER" id="PTHR24364">
    <property type="entry name" value="LP06937P"/>
    <property type="match status" value="1"/>
</dbReference>
<dbReference type="PANTHER" id="PTHR24364:SF18">
    <property type="entry name" value="LP06937P"/>
    <property type="match status" value="1"/>
</dbReference>
<evidence type="ECO:0000256" key="3">
    <source>
        <dbReference type="ARBA" id="ARBA00022737"/>
    </source>
</evidence>
<evidence type="ECO:0000256" key="4">
    <source>
        <dbReference type="SAM" id="SignalP"/>
    </source>
</evidence>
<keyword evidence="1" id="KW-0433">Leucine-rich repeat</keyword>
<dbReference type="AlphaFoldDB" id="E9GJE6"/>
<dbReference type="Proteomes" id="UP000000305">
    <property type="component" value="Unassembled WGS sequence"/>
</dbReference>
<dbReference type="OrthoDB" id="27267at2759"/>
<proteinExistence type="predicted"/>
<sequence length="415" mass="45023">MPSSFKCLFQVVAAALWGLSATVLATKNIDVRTELLSFSPWNETLLQQRAACPEDYSPCTCDLTANGLEVTCSDVSVQDIQDVFYRTQTFRLYLVMLSPSFIPDSSGSSSISLPADLLQDKRAENIFLICPPNASPSIGLTIDPATFEFTRFNTSVFGIFNCDLAAQTDMQFLADFSVLNTLRFENTLNLQVIESLPSLPALKKLIISGCTGLEDEKVAFPDLTPARLQRLYLNGNGLSDETANGILVSVGSSSSASSLQELILANDGLTRIPRIASFSKLSVYDVSYNVVPFMSQLTLDFGAVVTLVSLKSNSLTAIEGGAFQGDFTSAQVNLENNNLSEFRSDVFLSMLQQMATPSSGSGGQVLVTGNPFKCDCGLAWLIRDNQHLIPNVRNGVCGGFFRFQDLSPDSFTDCL</sequence>
<dbReference type="STRING" id="6669.E9GJE6"/>
<evidence type="ECO:0000313" key="5">
    <source>
        <dbReference type="EMBL" id="EFX80441.1"/>
    </source>
</evidence>
<accession>E9GJE6</accession>
<evidence type="ECO:0000313" key="6">
    <source>
        <dbReference type="Proteomes" id="UP000000305"/>
    </source>
</evidence>
<reference evidence="5 6" key="1">
    <citation type="journal article" date="2011" name="Science">
        <title>The ecoresponsive genome of Daphnia pulex.</title>
        <authorList>
            <person name="Colbourne J.K."/>
            <person name="Pfrender M.E."/>
            <person name="Gilbert D."/>
            <person name="Thomas W.K."/>
            <person name="Tucker A."/>
            <person name="Oakley T.H."/>
            <person name="Tokishita S."/>
            <person name="Aerts A."/>
            <person name="Arnold G.J."/>
            <person name="Basu M.K."/>
            <person name="Bauer D.J."/>
            <person name="Caceres C.E."/>
            <person name="Carmel L."/>
            <person name="Casola C."/>
            <person name="Choi J.H."/>
            <person name="Detter J.C."/>
            <person name="Dong Q."/>
            <person name="Dusheyko S."/>
            <person name="Eads B.D."/>
            <person name="Frohlich T."/>
            <person name="Geiler-Samerotte K.A."/>
            <person name="Gerlach D."/>
            <person name="Hatcher P."/>
            <person name="Jogdeo S."/>
            <person name="Krijgsveld J."/>
            <person name="Kriventseva E.V."/>
            <person name="Kultz D."/>
            <person name="Laforsch C."/>
            <person name="Lindquist E."/>
            <person name="Lopez J."/>
            <person name="Manak J.R."/>
            <person name="Muller J."/>
            <person name="Pangilinan J."/>
            <person name="Patwardhan R.P."/>
            <person name="Pitluck S."/>
            <person name="Pritham E.J."/>
            <person name="Rechtsteiner A."/>
            <person name="Rho M."/>
            <person name="Rogozin I.B."/>
            <person name="Sakarya O."/>
            <person name="Salamov A."/>
            <person name="Schaack S."/>
            <person name="Shapiro H."/>
            <person name="Shiga Y."/>
            <person name="Skalitzky C."/>
            <person name="Smith Z."/>
            <person name="Souvorov A."/>
            <person name="Sung W."/>
            <person name="Tang Z."/>
            <person name="Tsuchiya D."/>
            <person name="Tu H."/>
            <person name="Vos H."/>
            <person name="Wang M."/>
            <person name="Wolf Y.I."/>
            <person name="Yamagata H."/>
            <person name="Yamada T."/>
            <person name="Ye Y."/>
            <person name="Shaw J.R."/>
            <person name="Andrews J."/>
            <person name="Crease T.J."/>
            <person name="Tang H."/>
            <person name="Lucas S.M."/>
            <person name="Robertson H.M."/>
            <person name="Bork P."/>
            <person name="Koonin E.V."/>
            <person name="Zdobnov E.M."/>
            <person name="Grigoriev I.V."/>
            <person name="Lynch M."/>
            <person name="Boore J.L."/>
        </authorList>
    </citation>
    <scope>NUCLEOTIDE SEQUENCE [LARGE SCALE GENOMIC DNA]</scope>
</reference>
<dbReference type="Gene3D" id="3.80.10.10">
    <property type="entry name" value="Ribonuclease Inhibitor"/>
    <property type="match status" value="2"/>
</dbReference>
<dbReference type="KEGG" id="dpx:DAPPUDRAFT_103482"/>
<evidence type="ECO:0008006" key="7">
    <source>
        <dbReference type="Google" id="ProtNLM"/>
    </source>
</evidence>
<name>E9GJE6_DAPPU</name>
<evidence type="ECO:0000256" key="2">
    <source>
        <dbReference type="ARBA" id="ARBA00022729"/>
    </source>
</evidence>
<dbReference type="EMBL" id="GL732547">
    <property type="protein sequence ID" value="EFX80441.1"/>
    <property type="molecule type" value="Genomic_DNA"/>
</dbReference>
<dbReference type="InterPro" id="IPR052286">
    <property type="entry name" value="Wnt_signaling_inhibitor"/>
</dbReference>
<feature type="chain" id="PRO_5003237517" description="LRRCT domain-containing protein" evidence="4">
    <location>
        <begin position="26"/>
        <end position="415"/>
    </location>
</feature>
<dbReference type="InterPro" id="IPR032675">
    <property type="entry name" value="LRR_dom_sf"/>
</dbReference>
<organism evidence="5 6">
    <name type="scientific">Daphnia pulex</name>
    <name type="common">Water flea</name>
    <dbReference type="NCBI Taxonomy" id="6669"/>
    <lineage>
        <taxon>Eukaryota</taxon>
        <taxon>Metazoa</taxon>
        <taxon>Ecdysozoa</taxon>
        <taxon>Arthropoda</taxon>
        <taxon>Crustacea</taxon>
        <taxon>Branchiopoda</taxon>
        <taxon>Diplostraca</taxon>
        <taxon>Cladocera</taxon>
        <taxon>Anomopoda</taxon>
        <taxon>Daphniidae</taxon>
        <taxon>Daphnia</taxon>
    </lineage>
</organism>
<dbReference type="GO" id="GO:0016020">
    <property type="term" value="C:membrane"/>
    <property type="evidence" value="ECO:0000318"/>
    <property type="project" value="GO_Central"/>
</dbReference>
<dbReference type="InParanoid" id="E9GJE6"/>
<dbReference type="HOGENOM" id="CLU_057004_0_0_1"/>